<dbReference type="EC" id="3.1.3.48" evidence="2"/>
<reference evidence="6 7" key="1">
    <citation type="submission" date="2019-02" db="EMBL/GenBank/DDBJ databases">
        <title>Deep-cultivation of Planctomycetes and their phenomic and genomic characterization uncovers novel biology.</title>
        <authorList>
            <person name="Wiegand S."/>
            <person name="Jogler M."/>
            <person name="Boedeker C."/>
            <person name="Pinto D."/>
            <person name="Vollmers J."/>
            <person name="Rivas-Marin E."/>
            <person name="Kohn T."/>
            <person name="Peeters S.H."/>
            <person name="Heuer A."/>
            <person name="Rast P."/>
            <person name="Oberbeckmann S."/>
            <person name="Bunk B."/>
            <person name="Jeske O."/>
            <person name="Meyerdierks A."/>
            <person name="Storesund J.E."/>
            <person name="Kallscheuer N."/>
            <person name="Luecker S."/>
            <person name="Lage O.M."/>
            <person name="Pohl T."/>
            <person name="Merkel B.J."/>
            <person name="Hornburger P."/>
            <person name="Mueller R.-W."/>
            <person name="Bruemmer F."/>
            <person name="Labrenz M."/>
            <person name="Spormann A.M."/>
            <person name="Op Den Camp H."/>
            <person name="Overmann J."/>
            <person name="Amann R."/>
            <person name="Jetten M.S.M."/>
            <person name="Mascher T."/>
            <person name="Medema M.H."/>
            <person name="Devos D.P."/>
            <person name="Kaster A.-K."/>
            <person name="Ovreas L."/>
            <person name="Rohde M."/>
            <person name="Galperin M.Y."/>
            <person name="Jogler C."/>
        </authorList>
    </citation>
    <scope>NUCLEOTIDE SEQUENCE [LARGE SCALE GENOMIC DNA]</scope>
    <source>
        <strain evidence="6 7">CA13</strain>
    </source>
</reference>
<sequence>MKAFCEQLSGLLTTFGVLLVFVGFIALISLGENASAQSRHCPLEGQSNFRDLGGYETKDGRSVKWKQIFRSGELPKLTDKDVQRLADLKLKTVVNFLTAKEIEFHGEDRLPSGVQPVSNPIESDFGDLAITIVEARKHADFSKVPPELNAEIHRLLVSEETSRRQYADFLRRAADPENRPLVFHCSHGVHRTGTAAAILLATLGVPWDTIRDDYLLSNVYREEEVKLRLEQFRKQAAENRGIAPDEVDMTNFKAFYELRGSYLDAARDEVMENYESVEDFVINGLGLTQADIDRLRETLLE</sequence>
<dbReference type="OrthoDB" id="211838at2"/>
<dbReference type="SUPFAM" id="SSF52799">
    <property type="entry name" value="(Phosphotyrosine protein) phosphatases II"/>
    <property type="match status" value="1"/>
</dbReference>
<gene>
    <name evidence="6" type="ORF">CA13_65160</name>
</gene>
<organism evidence="6 7">
    <name type="scientific">Novipirellula herctigrandis</name>
    <dbReference type="NCBI Taxonomy" id="2527986"/>
    <lineage>
        <taxon>Bacteria</taxon>
        <taxon>Pseudomonadati</taxon>
        <taxon>Planctomycetota</taxon>
        <taxon>Planctomycetia</taxon>
        <taxon>Pirellulales</taxon>
        <taxon>Pirellulaceae</taxon>
        <taxon>Novipirellula</taxon>
    </lineage>
</organism>
<keyword evidence="3" id="KW-1133">Transmembrane helix</keyword>
<keyword evidence="3" id="KW-0472">Membrane</keyword>
<dbReference type="InterPro" id="IPR029021">
    <property type="entry name" value="Prot-tyrosine_phosphatase-like"/>
</dbReference>
<keyword evidence="7" id="KW-1185">Reference proteome</keyword>
<proteinExistence type="inferred from homology"/>
<dbReference type="Pfam" id="PF13350">
    <property type="entry name" value="Y_phosphatase3"/>
    <property type="match status" value="1"/>
</dbReference>
<name>A0A5C5ZCI3_9BACT</name>
<keyword evidence="3" id="KW-0812">Transmembrane</keyword>
<evidence type="ECO:0000256" key="1">
    <source>
        <dbReference type="ARBA" id="ARBA00009580"/>
    </source>
</evidence>
<dbReference type="InterPro" id="IPR000387">
    <property type="entry name" value="Tyr_Pase_dom"/>
</dbReference>
<dbReference type="RefSeq" id="WP_146403024.1">
    <property type="nucleotide sequence ID" value="NZ_SJPJ01000001.1"/>
</dbReference>
<comment type="similarity">
    <text evidence="1">Belongs to the protein-tyrosine phosphatase family.</text>
</comment>
<dbReference type="InterPro" id="IPR016130">
    <property type="entry name" value="Tyr_Pase_AS"/>
</dbReference>
<evidence type="ECO:0000256" key="2">
    <source>
        <dbReference type="ARBA" id="ARBA00013064"/>
    </source>
</evidence>
<evidence type="ECO:0000256" key="3">
    <source>
        <dbReference type="SAM" id="Phobius"/>
    </source>
</evidence>
<dbReference type="Gene3D" id="3.90.190.10">
    <property type="entry name" value="Protein tyrosine phosphatase superfamily"/>
    <property type="match status" value="1"/>
</dbReference>
<dbReference type="PANTHER" id="PTHR31126:SF1">
    <property type="entry name" value="TYROSINE SPECIFIC PROTEIN PHOSPHATASES DOMAIN-CONTAINING PROTEIN"/>
    <property type="match status" value="1"/>
</dbReference>
<dbReference type="AlphaFoldDB" id="A0A5C5ZCI3"/>
<dbReference type="PROSITE" id="PS50056">
    <property type="entry name" value="TYR_PHOSPHATASE_2"/>
    <property type="match status" value="1"/>
</dbReference>
<feature type="transmembrane region" description="Helical" evidence="3">
    <location>
        <begin position="12"/>
        <end position="31"/>
    </location>
</feature>
<dbReference type="PANTHER" id="PTHR31126">
    <property type="entry name" value="TYROSINE-PROTEIN PHOSPHATASE"/>
    <property type="match status" value="1"/>
</dbReference>
<dbReference type="GO" id="GO:0004725">
    <property type="term" value="F:protein tyrosine phosphatase activity"/>
    <property type="evidence" value="ECO:0007669"/>
    <property type="project" value="UniProtKB-EC"/>
</dbReference>
<evidence type="ECO:0000313" key="7">
    <source>
        <dbReference type="Proteomes" id="UP000315010"/>
    </source>
</evidence>
<dbReference type="PROSITE" id="PS00383">
    <property type="entry name" value="TYR_PHOSPHATASE_1"/>
    <property type="match status" value="1"/>
</dbReference>
<feature type="domain" description="Tyrosine specific protein phosphatases" evidence="4">
    <location>
        <begin position="167"/>
        <end position="205"/>
    </location>
</feature>
<accession>A0A5C5ZCI3</accession>
<feature type="domain" description="Rhodanese" evidence="5">
    <location>
        <begin position="162"/>
        <end position="219"/>
    </location>
</feature>
<dbReference type="PROSITE" id="PS50206">
    <property type="entry name" value="RHODANESE_3"/>
    <property type="match status" value="1"/>
</dbReference>
<dbReference type="InterPro" id="IPR001763">
    <property type="entry name" value="Rhodanese-like_dom"/>
</dbReference>
<evidence type="ECO:0000313" key="6">
    <source>
        <dbReference type="EMBL" id="TWT85034.1"/>
    </source>
</evidence>
<protein>
    <recommendedName>
        <fullName evidence="2">protein-tyrosine-phosphatase</fullName>
        <ecNumber evidence="2">3.1.3.48</ecNumber>
    </recommendedName>
</protein>
<dbReference type="InterPro" id="IPR026893">
    <property type="entry name" value="Tyr/Ser_Pase_IphP-type"/>
</dbReference>
<dbReference type="Proteomes" id="UP000315010">
    <property type="component" value="Unassembled WGS sequence"/>
</dbReference>
<evidence type="ECO:0000259" key="4">
    <source>
        <dbReference type="PROSITE" id="PS50056"/>
    </source>
</evidence>
<evidence type="ECO:0000259" key="5">
    <source>
        <dbReference type="PROSITE" id="PS50206"/>
    </source>
</evidence>
<dbReference type="EMBL" id="SJPJ01000001">
    <property type="protein sequence ID" value="TWT85034.1"/>
    <property type="molecule type" value="Genomic_DNA"/>
</dbReference>
<comment type="caution">
    <text evidence="6">The sequence shown here is derived from an EMBL/GenBank/DDBJ whole genome shotgun (WGS) entry which is preliminary data.</text>
</comment>